<dbReference type="EMBL" id="LLXH01000668">
    <property type="protein sequence ID" value="PKC64117.1"/>
    <property type="molecule type" value="Genomic_DNA"/>
</dbReference>
<evidence type="ECO:0000256" key="1">
    <source>
        <dbReference type="SAM" id="MobiDB-lite"/>
    </source>
</evidence>
<accession>A0A2N0RLE7</accession>
<organism evidence="3 4">
    <name type="scientific">Rhizophagus irregularis</name>
    <dbReference type="NCBI Taxonomy" id="588596"/>
    <lineage>
        <taxon>Eukaryota</taxon>
        <taxon>Fungi</taxon>
        <taxon>Fungi incertae sedis</taxon>
        <taxon>Mucoromycota</taxon>
        <taxon>Glomeromycotina</taxon>
        <taxon>Glomeromycetes</taxon>
        <taxon>Glomerales</taxon>
        <taxon>Glomeraceae</taxon>
        <taxon>Rhizophagus</taxon>
    </lineage>
</organism>
<dbReference type="VEuPathDB" id="FungiDB:RhiirFUN_017740"/>
<feature type="transmembrane region" description="Helical" evidence="2">
    <location>
        <begin position="265"/>
        <end position="289"/>
    </location>
</feature>
<name>A0A2N0RLE7_9GLOM</name>
<dbReference type="Proteomes" id="UP000232688">
    <property type="component" value="Unassembled WGS sequence"/>
</dbReference>
<evidence type="ECO:0000256" key="2">
    <source>
        <dbReference type="SAM" id="Phobius"/>
    </source>
</evidence>
<reference evidence="3 4" key="1">
    <citation type="submission" date="2017-10" db="EMBL/GenBank/DDBJ databases">
        <title>Extensive intraspecific genome diversity in a model arbuscular mycorrhizal fungus.</title>
        <authorList>
            <person name="Chen E.C.H."/>
            <person name="Morin E."/>
            <person name="Baudet D."/>
            <person name="Noel J."/>
            <person name="Ndikumana S."/>
            <person name="Charron P."/>
            <person name="St-Onge C."/>
            <person name="Giorgi J."/>
            <person name="Grigoriev I.V."/>
            <person name="Roux C."/>
            <person name="Martin F.M."/>
            <person name="Corradi N."/>
        </authorList>
    </citation>
    <scope>NUCLEOTIDE SEQUENCE [LARGE SCALE GENOMIC DNA]</scope>
    <source>
        <strain evidence="3 4">A1</strain>
    </source>
</reference>
<keyword evidence="2" id="KW-0472">Membrane</keyword>
<gene>
    <name evidence="3" type="ORF">RhiirA1_537267</name>
</gene>
<protein>
    <submittedName>
        <fullName evidence="3">Uncharacterized protein</fullName>
    </submittedName>
</protein>
<feature type="region of interest" description="Disordered" evidence="1">
    <location>
        <begin position="360"/>
        <end position="415"/>
    </location>
</feature>
<sequence length="415" mass="48119">MFKITPLNFCRAIRFAIFGTILLTDLIILSIGVHNDLPTVTDGYSEMTEFPAPIVGFQLKNNFTVTCHFQLFNYYDISNCSKYLTQPTFNEENGQWTGKFSPINNLAFPKNQTSYRLKRILFKFNVPNDVYVDGDIPAFTINVFDSANQTLAQDMYRALVNNKYYSDSSPLSASVFRTNRYFLGRNYIYHVRMTRKITRTIVESIKDDFGFPPERETLTYITAFVYLTTRNDSWYADAAAGFMLDPNSFLLEEQTEQRNKNALSVISNVLSIFGALFTFYALLFGVSSIKPWGFMHKRVFNSTTKKTLNEKLKPKPTLLFSANPEYDNLDLKEELIGLKEFLKHYVVNISWLEEDNIKTSKKDDRKTSEKDDKKTSKEDDKKTIEEDDRKTSEEDDRKTSDEHDKKTSEEDDKSK</sequence>
<reference evidence="3 4" key="2">
    <citation type="submission" date="2017-10" db="EMBL/GenBank/DDBJ databases">
        <title>Genome analyses suggest a sexual origin of heterokaryosis in a supposedly ancient asexual fungus.</title>
        <authorList>
            <person name="Corradi N."/>
            <person name="Sedzielewska K."/>
            <person name="Noel J."/>
            <person name="Charron P."/>
            <person name="Farinelli L."/>
            <person name="Marton T."/>
            <person name="Kruger M."/>
            <person name="Pelin A."/>
            <person name="Brachmann A."/>
            <person name="Corradi N."/>
        </authorList>
    </citation>
    <scope>NUCLEOTIDE SEQUENCE [LARGE SCALE GENOMIC DNA]</scope>
    <source>
        <strain evidence="3 4">A1</strain>
    </source>
</reference>
<feature type="transmembrane region" description="Helical" evidence="2">
    <location>
        <begin position="12"/>
        <end position="33"/>
    </location>
</feature>
<evidence type="ECO:0000313" key="3">
    <source>
        <dbReference type="EMBL" id="PKC64117.1"/>
    </source>
</evidence>
<keyword evidence="2" id="KW-0812">Transmembrane</keyword>
<dbReference type="VEuPathDB" id="FungiDB:FUN_000356"/>
<dbReference type="AlphaFoldDB" id="A0A2N0RLE7"/>
<evidence type="ECO:0000313" key="4">
    <source>
        <dbReference type="Proteomes" id="UP000232688"/>
    </source>
</evidence>
<comment type="caution">
    <text evidence="3">The sequence shown here is derived from an EMBL/GenBank/DDBJ whole genome shotgun (WGS) entry which is preliminary data.</text>
</comment>
<proteinExistence type="predicted"/>
<dbReference type="VEuPathDB" id="FungiDB:RhiirA1_537267"/>
<keyword evidence="2" id="KW-1133">Transmembrane helix</keyword>